<dbReference type="OrthoDB" id="8278243at2"/>
<proteinExistence type="predicted"/>
<reference evidence="3 4" key="1">
    <citation type="journal article" date="2016" name="Int. J. Syst. Evol. Microbiol.">
        <title>Ensifer glycinis sp. nov., an novel rhizobial species associated with Glycine spp.</title>
        <authorList>
            <person name="Yan H."/>
            <person name="Yan J."/>
            <person name="Sui X.H."/>
            <person name="Wang E.T."/>
            <person name="Chen W.X."/>
            <person name="Zhang X.X."/>
            <person name="Chen W.F."/>
        </authorList>
    </citation>
    <scope>NUCLEOTIDE SEQUENCE [LARGE SCALE GENOMIC DNA]</scope>
    <source>
        <strain evidence="3 4">CCBAU 23380</strain>
    </source>
</reference>
<keyword evidence="4" id="KW-1185">Reference proteome</keyword>
<dbReference type="AlphaFoldDB" id="A0A178Y5A0"/>
<evidence type="ECO:0000313" key="3">
    <source>
        <dbReference type="EMBL" id="OAP42627.1"/>
    </source>
</evidence>
<evidence type="ECO:0000259" key="2">
    <source>
        <dbReference type="PROSITE" id="PS50914"/>
    </source>
</evidence>
<feature type="region of interest" description="Disordered" evidence="1">
    <location>
        <begin position="1"/>
        <end position="21"/>
    </location>
</feature>
<dbReference type="Proteomes" id="UP000094025">
    <property type="component" value="Unassembled WGS sequence"/>
</dbReference>
<accession>A0A178Y5A0</accession>
<feature type="domain" description="BON" evidence="2">
    <location>
        <begin position="20"/>
        <end position="88"/>
    </location>
</feature>
<dbReference type="Gene3D" id="3.30.1340.30">
    <property type="match status" value="1"/>
</dbReference>
<dbReference type="RefSeq" id="WP_064240464.1">
    <property type="nucleotide sequence ID" value="NZ_LPUX01000050.1"/>
</dbReference>
<dbReference type="InterPro" id="IPR007055">
    <property type="entry name" value="BON_dom"/>
</dbReference>
<evidence type="ECO:0000313" key="4">
    <source>
        <dbReference type="Proteomes" id="UP000094025"/>
    </source>
</evidence>
<dbReference type="PROSITE" id="PS50914">
    <property type="entry name" value="BON"/>
    <property type="match status" value="1"/>
</dbReference>
<sequence length="92" mass="9689">MIFKKRTFFGHEPQRETPDHPAELERKVAHCLAVAPGLDAADVTVTCNGSNVLLGGTVATEDEIFRAEEAAKSVAGVGEVINRIGISKVGSG</sequence>
<name>A0A178Y5A0_9HYPH</name>
<organism evidence="3 4">
    <name type="scientific">Sinorhizobium glycinis</name>
    <dbReference type="NCBI Taxonomy" id="1472378"/>
    <lineage>
        <taxon>Bacteria</taxon>
        <taxon>Pseudomonadati</taxon>
        <taxon>Pseudomonadota</taxon>
        <taxon>Alphaproteobacteria</taxon>
        <taxon>Hyphomicrobiales</taxon>
        <taxon>Rhizobiaceae</taxon>
        <taxon>Sinorhizobium/Ensifer group</taxon>
        <taxon>Sinorhizobium</taxon>
    </lineage>
</organism>
<dbReference type="STRING" id="1472378.AU381_15735"/>
<gene>
    <name evidence="3" type="ORF">AU381_15735</name>
</gene>
<feature type="compositionally biased region" description="Basic and acidic residues" evidence="1">
    <location>
        <begin position="12"/>
        <end position="21"/>
    </location>
</feature>
<dbReference type="EMBL" id="LPUX01000050">
    <property type="protein sequence ID" value="OAP42627.1"/>
    <property type="molecule type" value="Genomic_DNA"/>
</dbReference>
<dbReference type="Pfam" id="PF04972">
    <property type="entry name" value="BON"/>
    <property type="match status" value="1"/>
</dbReference>
<evidence type="ECO:0000256" key="1">
    <source>
        <dbReference type="SAM" id="MobiDB-lite"/>
    </source>
</evidence>
<comment type="caution">
    <text evidence="3">The sequence shown here is derived from an EMBL/GenBank/DDBJ whole genome shotgun (WGS) entry which is preliminary data.</text>
</comment>
<protein>
    <submittedName>
        <fullName evidence="3">Transporter</fullName>
    </submittedName>
</protein>